<dbReference type="GO" id="GO:0016787">
    <property type="term" value="F:hydrolase activity"/>
    <property type="evidence" value="ECO:0007669"/>
    <property type="project" value="UniProtKB-KW"/>
</dbReference>
<keyword evidence="2" id="KW-1185">Reference proteome</keyword>
<dbReference type="SUPFAM" id="SSF53474">
    <property type="entry name" value="alpha/beta-Hydrolases"/>
    <property type="match status" value="1"/>
</dbReference>
<dbReference type="RefSeq" id="WP_209736541.1">
    <property type="nucleotide sequence ID" value="NZ_CP072611.1"/>
</dbReference>
<dbReference type="Gene3D" id="3.40.50.1820">
    <property type="entry name" value="alpha/beta hydrolase"/>
    <property type="match status" value="1"/>
</dbReference>
<dbReference type="InterPro" id="IPR010662">
    <property type="entry name" value="RBBP9/YdeN"/>
</dbReference>
<reference evidence="2" key="1">
    <citation type="journal article" date="2019" name="Int. J. Syst. Evol. Microbiol.">
        <title>The Global Catalogue of Microorganisms (GCM) 10K type strain sequencing project: providing services to taxonomists for standard genome sequencing and annotation.</title>
        <authorList>
            <consortium name="The Broad Institute Genomics Platform"/>
            <consortium name="The Broad Institute Genome Sequencing Center for Infectious Disease"/>
            <person name="Wu L."/>
            <person name="Ma J."/>
        </authorList>
    </citation>
    <scope>NUCLEOTIDE SEQUENCE [LARGE SCALE GENOMIC DNA]</scope>
    <source>
        <strain evidence="2">ZS-35-S2</strain>
    </source>
</reference>
<dbReference type="InterPro" id="IPR029058">
    <property type="entry name" value="AB_hydrolase_fold"/>
</dbReference>
<dbReference type="EMBL" id="JBHUIJ010000019">
    <property type="protein sequence ID" value="MFD2238527.1"/>
    <property type="molecule type" value="Genomic_DNA"/>
</dbReference>
<evidence type="ECO:0000313" key="2">
    <source>
        <dbReference type="Proteomes" id="UP001597371"/>
    </source>
</evidence>
<protein>
    <submittedName>
        <fullName evidence="1">RBBP9/YdeN family alpha/beta hydrolase</fullName>
    </submittedName>
</protein>
<accession>A0ABW5CP03</accession>
<evidence type="ECO:0000313" key="1">
    <source>
        <dbReference type="EMBL" id="MFD2238527.1"/>
    </source>
</evidence>
<name>A0ABW5CP03_9HYPH</name>
<comment type="caution">
    <text evidence="1">The sequence shown here is derived from an EMBL/GenBank/DDBJ whole genome shotgun (WGS) entry which is preliminary data.</text>
</comment>
<dbReference type="Pfam" id="PF06821">
    <property type="entry name" value="Ser_hydrolase"/>
    <property type="match status" value="1"/>
</dbReference>
<sequence>MRVSDADILFVPGYTGASEQHWQSRWARKLSTARRVEQEEWSKPERETWTRAVADAVNASERPVVLVAHSLGVPTAIHAVPQFRKHVAGAFLVAPPDVASDTLRPKHFLTFGPYPRAPLPFPSVVVASRADEFSSFEAAEETAAAWGSLFIDAGTSGHLNSASGHGPWPEGLLTFGKFLSRLPLPA</sequence>
<organism evidence="1 2">
    <name type="scientific">Aureimonas populi</name>
    <dbReference type="NCBI Taxonomy" id="1701758"/>
    <lineage>
        <taxon>Bacteria</taxon>
        <taxon>Pseudomonadati</taxon>
        <taxon>Pseudomonadota</taxon>
        <taxon>Alphaproteobacteria</taxon>
        <taxon>Hyphomicrobiales</taxon>
        <taxon>Aurantimonadaceae</taxon>
        <taxon>Aureimonas</taxon>
    </lineage>
</organism>
<dbReference type="Proteomes" id="UP001597371">
    <property type="component" value="Unassembled WGS sequence"/>
</dbReference>
<keyword evidence="1" id="KW-0378">Hydrolase</keyword>
<gene>
    <name evidence="1" type="ORF">ACFSKQ_13815</name>
</gene>
<proteinExistence type="predicted"/>